<keyword evidence="9" id="KW-1185">Reference proteome</keyword>
<name>A0AAV2ELQ3_9ROSI</name>
<evidence type="ECO:0000313" key="9">
    <source>
        <dbReference type="Proteomes" id="UP001497516"/>
    </source>
</evidence>
<feature type="transmembrane region" description="Helical" evidence="6">
    <location>
        <begin position="130"/>
        <end position="150"/>
    </location>
</feature>
<gene>
    <name evidence="8" type="ORF">LTRI10_LOCUS27896</name>
</gene>
<comment type="subcellular location">
    <subcellularLocation>
        <location evidence="1">Membrane</location>
        <topology evidence="1">Multi-pass membrane protein</topology>
    </subcellularLocation>
</comment>
<dbReference type="AlphaFoldDB" id="A0AAV2ELQ3"/>
<dbReference type="PANTHER" id="PTHR10556">
    <property type="entry name" value="3-OXO-5-ALPHA-STEROID 4-DEHYDROGENASE"/>
    <property type="match status" value="1"/>
</dbReference>
<dbReference type="PANTHER" id="PTHR10556:SF35">
    <property type="entry name" value="3-OXO-5-ALPHA-STEROID 4-DEHYDROGENASE FAMILY PROTEIN"/>
    <property type="match status" value="1"/>
</dbReference>
<feature type="transmembrane region" description="Helical" evidence="6">
    <location>
        <begin position="232"/>
        <end position="255"/>
    </location>
</feature>
<dbReference type="FunFam" id="1.20.120.1630:FF:000017">
    <property type="entry name" value="3-oxo-5-alpha-steroid 4-dehydrogenase family protein"/>
    <property type="match status" value="1"/>
</dbReference>
<dbReference type="GO" id="GO:0006629">
    <property type="term" value="P:lipid metabolic process"/>
    <property type="evidence" value="ECO:0007669"/>
    <property type="project" value="InterPro"/>
</dbReference>
<comment type="similarity">
    <text evidence="2">Belongs to the steroid 5-alpha reductase family.</text>
</comment>
<keyword evidence="5 6" id="KW-0472">Membrane</keyword>
<evidence type="ECO:0000256" key="4">
    <source>
        <dbReference type="ARBA" id="ARBA00022989"/>
    </source>
</evidence>
<evidence type="ECO:0000256" key="5">
    <source>
        <dbReference type="ARBA" id="ARBA00023136"/>
    </source>
</evidence>
<sequence length="284" mass="31487">MEEVMSCLRVVMFQPPPSLFVSAMSAAVVAYLAFFGFSEIRGTHLKYSKFAGSSSSPSSKSSSWSSLPSRIGMFVLYFPAFLAAIASLLFLHGGGAPPSSRLLLVESALAIHFLKRLLETLFLHKYSGTMAVESAIPISLSYFSITAITIYAQRLTEEAMIPEPAVDLKLYGAVLFVVGIAGNFYHHYLLSKLRSDRGENSKNKNKEYKIPKGGMFELVICPHYLFEIIGFYGIALVSQTLYAFCVAVGTTLYLMGRSKVTREWYLSKFDDFPAHVKALIPFVF</sequence>
<dbReference type="GO" id="GO:0016020">
    <property type="term" value="C:membrane"/>
    <property type="evidence" value="ECO:0007669"/>
    <property type="project" value="UniProtKB-SubCell"/>
</dbReference>
<organism evidence="8 9">
    <name type="scientific">Linum trigynum</name>
    <dbReference type="NCBI Taxonomy" id="586398"/>
    <lineage>
        <taxon>Eukaryota</taxon>
        <taxon>Viridiplantae</taxon>
        <taxon>Streptophyta</taxon>
        <taxon>Embryophyta</taxon>
        <taxon>Tracheophyta</taxon>
        <taxon>Spermatophyta</taxon>
        <taxon>Magnoliopsida</taxon>
        <taxon>eudicotyledons</taxon>
        <taxon>Gunneridae</taxon>
        <taxon>Pentapetalae</taxon>
        <taxon>rosids</taxon>
        <taxon>fabids</taxon>
        <taxon>Malpighiales</taxon>
        <taxon>Linaceae</taxon>
        <taxon>Linum</taxon>
    </lineage>
</organism>
<dbReference type="PROSITE" id="PS50244">
    <property type="entry name" value="S5A_REDUCTASE"/>
    <property type="match status" value="1"/>
</dbReference>
<evidence type="ECO:0000259" key="7">
    <source>
        <dbReference type="Pfam" id="PF02544"/>
    </source>
</evidence>
<accession>A0AAV2ELQ3</accession>
<dbReference type="Proteomes" id="UP001497516">
    <property type="component" value="Chromosome 5"/>
</dbReference>
<reference evidence="8 9" key="1">
    <citation type="submission" date="2024-04" db="EMBL/GenBank/DDBJ databases">
        <authorList>
            <person name="Fracassetti M."/>
        </authorList>
    </citation>
    <scope>NUCLEOTIDE SEQUENCE [LARGE SCALE GENOMIC DNA]</scope>
</reference>
<evidence type="ECO:0000256" key="3">
    <source>
        <dbReference type="ARBA" id="ARBA00022692"/>
    </source>
</evidence>
<protein>
    <recommendedName>
        <fullName evidence="7">3-oxo-5-alpha-steroid 4-dehydrogenase C-terminal domain-containing protein</fullName>
    </recommendedName>
</protein>
<dbReference type="GO" id="GO:0016627">
    <property type="term" value="F:oxidoreductase activity, acting on the CH-CH group of donors"/>
    <property type="evidence" value="ECO:0007669"/>
    <property type="project" value="InterPro"/>
</dbReference>
<feature type="transmembrane region" description="Helical" evidence="6">
    <location>
        <begin position="71"/>
        <end position="93"/>
    </location>
</feature>
<evidence type="ECO:0000256" key="1">
    <source>
        <dbReference type="ARBA" id="ARBA00004141"/>
    </source>
</evidence>
<evidence type="ECO:0000313" key="8">
    <source>
        <dbReference type="EMBL" id="CAL1386880.1"/>
    </source>
</evidence>
<dbReference type="EMBL" id="OZ034818">
    <property type="protein sequence ID" value="CAL1386880.1"/>
    <property type="molecule type" value="Genomic_DNA"/>
</dbReference>
<evidence type="ECO:0000256" key="6">
    <source>
        <dbReference type="SAM" id="Phobius"/>
    </source>
</evidence>
<feature type="transmembrane region" description="Helical" evidence="6">
    <location>
        <begin position="170"/>
        <end position="190"/>
    </location>
</feature>
<dbReference type="Gene3D" id="1.20.120.1630">
    <property type="match status" value="1"/>
</dbReference>
<dbReference type="Pfam" id="PF02544">
    <property type="entry name" value="Steroid_dh"/>
    <property type="match status" value="1"/>
</dbReference>
<evidence type="ECO:0000256" key="2">
    <source>
        <dbReference type="ARBA" id="ARBA00007742"/>
    </source>
</evidence>
<dbReference type="InterPro" id="IPR039357">
    <property type="entry name" value="SRD5A/TECR"/>
</dbReference>
<feature type="transmembrane region" description="Helical" evidence="6">
    <location>
        <begin position="20"/>
        <end position="40"/>
    </location>
</feature>
<dbReference type="InterPro" id="IPR001104">
    <property type="entry name" value="3-oxo-5_a-steroid_4-DH_C"/>
</dbReference>
<keyword evidence="4 6" id="KW-1133">Transmembrane helix</keyword>
<proteinExistence type="inferred from homology"/>
<feature type="domain" description="3-oxo-5-alpha-steroid 4-dehydrogenase C-terminal" evidence="7">
    <location>
        <begin position="168"/>
        <end position="284"/>
    </location>
</feature>
<keyword evidence="3 6" id="KW-0812">Transmembrane</keyword>